<organism evidence="3 4">
    <name type="scientific">Ornithinimicrobium cryptoxanthini</name>
    <dbReference type="NCBI Taxonomy" id="2934161"/>
    <lineage>
        <taxon>Bacteria</taxon>
        <taxon>Bacillati</taxon>
        <taxon>Actinomycetota</taxon>
        <taxon>Actinomycetes</taxon>
        <taxon>Micrococcales</taxon>
        <taxon>Ornithinimicrobiaceae</taxon>
        <taxon>Ornithinimicrobium</taxon>
    </lineage>
</organism>
<proteinExistence type="predicted"/>
<dbReference type="InterPro" id="IPR011033">
    <property type="entry name" value="PRC_barrel-like_sf"/>
</dbReference>
<feature type="domain" description="PRC-barrel" evidence="2">
    <location>
        <begin position="8"/>
        <end position="76"/>
    </location>
</feature>
<dbReference type="Pfam" id="PF05239">
    <property type="entry name" value="PRC"/>
    <property type="match status" value="1"/>
</dbReference>
<feature type="compositionally biased region" description="Low complexity" evidence="1">
    <location>
        <begin position="319"/>
        <end position="335"/>
    </location>
</feature>
<reference evidence="3" key="1">
    <citation type="submission" date="2022-06" db="EMBL/GenBank/DDBJ databases">
        <title>Ornithinimicrobium JY.X270.</title>
        <authorList>
            <person name="Huang Y."/>
        </authorList>
    </citation>
    <scope>NUCLEOTIDE SEQUENCE</scope>
    <source>
        <strain evidence="3">JY.X270</strain>
    </source>
</reference>
<evidence type="ECO:0000313" key="4">
    <source>
        <dbReference type="Proteomes" id="UP001056535"/>
    </source>
</evidence>
<accession>A0ABY4YL87</accession>
<dbReference type="EMBL" id="CP099490">
    <property type="protein sequence ID" value="USQ77280.1"/>
    <property type="molecule type" value="Genomic_DNA"/>
</dbReference>
<dbReference type="RefSeq" id="WP_252622247.1">
    <property type="nucleotide sequence ID" value="NZ_CP099490.1"/>
</dbReference>
<feature type="region of interest" description="Disordered" evidence="1">
    <location>
        <begin position="109"/>
        <end position="362"/>
    </location>
</feature>
<dbReference type="Proteomes" id="UP001056535">
    <property type="component" value="Chromosome"/>
</dbReference>
<dbReference type="Gene3D" id="3.90.50.10">
    <property type="entry name" value="Photosynthetic Reaction Center, subunit H, domain 2"/>
    <property type="match status" value="1"/>
</dbReference>
<feature type="region of interest" description="Disordered" evidence="1">
    <location>
        <begin position="375"/>
        <end position="485"/>
    </location>
</feature>
<evidence type="ECO:0000256" key="1">
    <source>
        <dbReference type="SAM" id="MobiDB-lite"/>
    </source>
</evidence>
<feature type="compositionally biased region" description="Basic and acidic residues" evidence="1">
    <location>
        <begin position="461"/>
        <end position="479"/>
    </location>
</feature>
<name>A0ABY4YL87_9MICO</name>
<dbReference type="InterPro" id="IPR027275">
    <property type="entry name" value="PRC-brl_dom"/>
</dbReference>
<evidence type="ECO:0000259" key="2">
    <source>
        <dbReference type="Pfam" id="PF05239"/>
    </source>
</evidence>
<dbReference type="InterPro" id="IPR014747">
    <property type="entry name" value="Bac_photo_RC_H_C"/>
</dbReference>
<dbReference type="SUPFAM" id="SSF50346">
    <property type="entry name" value="PRC-barrel domain"/>
    <property type="match status" value="1"/>
</dbReference>
<gene>
    <name evidence="3" type="ORF">NF557_05030</name>
</gene>
<evidence type="ECO:0000313" key="3">
    <source>
        <dbReference type="EMBL" id="USQ77280.1"/>
    </source>
</evidence>
<feature type="compositionally biased region" description="Basic and acidic residues" evidence="1">
    <location>
        <begin position="195"/>
        <end position="206"/>
    </location>
</feature>
<keyword evidence="4" id="KW-1185">Reference proteome</keyword>
<sequence>MPINSEHLASLTDADVIDQNGDKVGSVGQIYLDDATGQPAWASVKSGLFGLRESFVPLNDANVADGNIQVPYTKDQVKDSPRVDAEDHLDDSQQSTLFSYYGVDRGAATGDQASAGAPDSTAMFGSDETAQDMTSSRTEGIPTEESQTEEARDGAVTSEYTTPGVDDVTTGAGVGDSGNDLGSGSLTESGTTTGAEDRDGDADRGDAQSGVFQEATPAGDADWSAEQEPAAPTSQPWAMPSSDPADEEPTDANRSGYTPDQPAAHAAAYEGRGEPADSAAGSSMDGEQFGTVEPVTADSGPDIGSTTGDYGEFERIEDQQGGDAAAADDGVVSGSQSQTGTGYPQDDRGGLGAAGAAVGGAASAGYAADVSTTAYETPGAETGDPITGTTPPAAFASDVEQPADGLTRPDDTQTDDTQAAEAQELEAHAGEVTDEESTLAAGTDAGVDETGEPEVFGPEGYRPDRDGTEMSDEERERLNQARSAL</sequence>
<feature type="compositionally biased region" description="Low complexity" evidence="1">
    <location>
        <begin position="161"/>
        <end position="194"/>
    </location>
</feature>
<protein>
    <submittedName>
        <fullName evidence="3">PRC-barrel domain-containing protein</fullName>
    </submittedName>
</protein>